<name>A0ABW2JVL9_9ACTN</name>
<evidence type="ECO:0000256" key="2">
    <source>
        <dbReference type="ARBA" id="ARBA00006288"/>
    </source>
</evidence>
<sequence>MLFDQEQKARIHDTWRNLIASEDFNNLPGRTSTDRIARSYERLRLVNSVCGDAEELSRDPYRLASLHEWSGAVDGGLCTLASVHYNLFLGSLTDHDEAGRDLSEFRDFRRTGTFLCTELEHGNDASSLQTTAVFDRTSGGFVLHTPTPGAQKFMPNTSTLGGQKSAVVAARLLVDGEDQGVFLFLTPLSDEQGILPRVRVRPLPRRIGPTVDHCLTSFDHLWLPREAMLEAEHGRLSDDGTLVSTLGNRRKRFLQSIGRVTVGKLCMSASGLGMARAALTIAVRYAHHRYISGPKAGERIPLAAHRSHHGRLLYGLANAYAMTLLHRTVVSRWSRHTEDDRAEIERLAAMAKSWITWQARDIAIECRERCGAQGLSPVNGLVDLQLNIEGAITAEGDNLVIYLKAASEMLFNHRTSGLTNDIPCAEQSLADVHYLRSLLADIEAMWQSKARAALRQGPAGNPVGRWNTASSAAVKMVDAHVRLQAADALLAAAAEAVGPMPRFLLHKLAQLFLLKELGEHTGDLLAEGRLHIDHVRQLSDTIEEAVADLAPHMMALVDAFDLPEEVLSAIPIANSGYSLRFNDLVGSVADDAVGA</sequence>
<dbReference type="SUPFAM" id="SSF56645">
    <property type="entry name" value="Acyl-CoA dehydrogenase NM domain-like"/>
    <property type="match status" value="1"/>
</dbReference>
<dbReference type="InterPro" id="IPR046373">
    <property type="entry name" value="Acyl-CoA_Oxase/DH_mid-dom_sf"/>
</dbReference>
<comment type="caution">
    <text evidence="8">The sequence shown here is derived from an EMBL/GenBank/DDBJ whole genome shotgun (WGS) entry which is preliminary data.</text>
</comment>
<keyword evidence="4" id="KW-0274">FAD</keyword>
<accession>A0ABW2JVL9</accession>
<evidence type="ECO:0000256" key="4">
    <source>
        <dbReference type="ARBA" id="ARBA00022827"/>
    </source>
</evidence>
<evidence type="ECO:0000256" key="1">
    <source>
        <dbReference type="ARBA" id="ARBA00001974"/>
    </source>
</evidence>
<protein>
    <submittedName>
        <fullName evidence="8">Acyl-CoA dehydrogenase</fullName>
    </submittedName>
</protein>
<gene>
    <name evidence="8" type="ORF">ACFQVC_39265</name>
</gene>
<dbReference type="Proteomes" id="UP001596523">
    <property type="component" value="Unassembled WGS sequence"/>
</dbReference>
<dbReference type="EMBL" id="JBHTCF010000030">
    <property type="protein sequence ID" value="MFC7310239.1"/>
    <property type="molecule type" value="Genomic_DNA"/>
</dbReference>
<dbReference type="InterPro" id="IPR009100">
    <property type="entry name" value="AcylCoA_DH/oxidase_NM_dom_sf"/>
</dbReference>
<evidence type="ECO:0000313" key="9">
    <source>
        <dbReference type="Proteomes" id="UP001596523"/>
    </source>
</evidence>
<comment type="cofactor">
    <cofactor evidence="1">
        <name>FAD</name>
        <dbReference type="ChEBI" id="CHEBI:57692"/>
    </cofactor>
</comment>
<keyword evidence="5" id="KW-0560">Oxidoreductase</keyword>
<dbReference type="SUPFAM" id="SSF47203">
    <property type="entry name" value="Acyl-CoA dehydrogenase C-terminal domain-like"/>
    <property type="match status" value="2"/>
</dbReference>
<evidence type="ECO:0000256" key="3">
    <source>
        <dbReference type="ARBA" id="ARBA00022630"/>
    </source>
</evidence>
<evidence type="ECO:0000256" key="5">
    <source>
        <dbReference type="ARBA" id="ARBA00023002"/>
    </source>
</evidence>
<dbReference type="PANTHER" id="PTHR10909">
    <property type="entry name" value="ELECTRON TRANSPORT OXIDOREDUCTASE"/>
    <property type="match status" value="1"/>
</dbReference>
<dbReference type="Gene3D" id="2.40.110.10">
    <property type="entry name" value="Butyryl-CoA Dehydrogenase, subunit A, domain 2"/>
    <property type="match status" value="1"/>
</dbReference>
<evidence type="ECO:0000313" key="8">
    <source>
        <dbReference type="EMBL" id="MFC7310239.1"/>
    </source>
</evidence>
<dbReference type="InterPro" id="IPR036250">
    <property type="entry name" value="AcylCo_DH-like_C"/>
</dbReference>
<dbReference type="PIRSF" id="PIRSF000168">
    <property type="entry name" value="Acyl-CoA_oxidase"/>
    <property type="match status" value="1"/>
</dbReference>
<reference evidence="9" key="1">
    <citation type="journal article" date="2019" name="Int. J. Syst. Evol. Microbiol.">
        <title>The Global Catalogue of Microorganisms (GCM) 10K type strain sequencing project: providing services to taxonomists for standard genome sequencing and annotation.</title>
        <authorList>
            <consortium name="The Broad Institute Genomics Platform"/>
            <consortium name="The Broad Institute Genome Sequencing Center for Infectious Disease"/>
            <person name="Wu L."/>
            <person name="Ma J."/>
        </authorList>
    </citation>
    <scope>NUCLEOTIDE SEQUENCE [LARGE SCALE GENOMIC DNA]</scope>
    <source>
        <strain evidence="9">SYNS20</strain>
    </source>
</reference>
<dbReference type="InterPro" id="IPR055060">
    <property type="entry name" value="ACOX_C_alpha1"/>
</dbReference>
<keyword evidence="3" id="KW-0285">Flavoprotein</keyword>
<dbReference type="Pfam" id="PF01756">
    <property type="entry name" value="ACOX"/>
    <property type="match status" value="1"/>
</dbReference>
<evidence type="ECO:0000259" key="7">
    <source>
        <dbReference type="Pfam" id="PF22924"/>
    </source>
</evidence>
<organism evidence="8 9">
    <name type="scientific">Streptomyces monticola</name>
    <dbReference type="NCBI Taxonomy" id="2666263"/>
    <lineage>
        <taxon>Bacteria</taxon>
        <taxon>Bacillati</taxon>
        <taxon>Actinomycetota</taxon>
        <taxon>Actinomycetes</taxon>
        <taxon>Kitasatosporales</taxon>
        <taxon>Streptomycetaceae</taxon>
        <taxon>Streptomyces</taxon>
    </lineage>
</organism>
<keyword evidence="9" id="KW-1185">Reference proteome</keyword>
<feature type="domain" description="Acyl-CoA oxidase C-terminal" evidence="6">
    <location>
        <begin position="463"/>
        <end position="569"/>
    </location>
</feature>
<comment type="similarity">
    <text evidence="2">Belongs to the acyl-CoA oxidase family.</text>
</comment>
<dbReference type="Gene3D" id="1.20.140.10">
    <property type="entry name" value="Butyryl-CoA Dehydrogenase, subunit A, domain 3"/>
    <property type="match status" value="2"/>
</dbReference>
<feature type="domain" description="Acyl-CoA oxidase C-alpha1" evidence="7">
    <location>
        <begin position="265"/>
        <end position="407"/>
    </location>
</feature>
<dbReference type="RefSeq" id="WP_381840374.1">
    <property type="nucleotide sequence ID" value="NZ_JBHTCF010000030.1"/>
</dbReference>
<dbReference type="InterPro" id="IPR012258">
    <property type="entry name" value="Acyl-CoA_oxidase"/>
</dbReference>
<dbReference type="Pfam" id="PF22924">
    <property type="entry name" value="ACOX_C_alpha1"/>
    <property type="match status" value="1"/>
</dbReference>
<dbReference type="PANTHER" id="PTHR10909:SF382">
    <property type="entry name" value="ACYL-COENZYME A OXIDASE"/>
    <property type="match status" value="1"/>
</dbReference>
<evidence type="ECO:0000259" key="6">
    <source>
        <dbReference type="Pfam" id="PF01756"/>
    </source>
</evidence>
<proteinExistence type="inferred from homology"/>
<dbReference type="InterPro" id="IPR002655">
    <property type="entry name" value="Acyl-CoA_oxidase_C"/>
</dbReference>